<dbReference type="GO" id="GO:0015421">
    <property type="term" value="F:ABC-type oligopeptide transporter activity"/>
    <property type="evidence" value="ECO:0007669"/>
    <property type="project" value="TreeGrafter"/>
</dbReference>
<feature type="transmembrane region" description="Helical" evidence="5">
    <location>
        <begin position="262"/>
        <end position="283"/>
    </location>
</feature>
<dbReference type="InterPro" id="IPR017871">
    <property type="entry name" value="ABC_transporter-like_CS"/>
</dbReference>
<keyword evidence="2 5" id="KW-0812">Transmembrane</keyword>
<evidence type="ECO:0000256" key="1">
    <source>
        <dbReference type="ARBA" id="ARBA00004651"/>
    </source>
</evidence>
<keyword evidence="9" id="KW-1185">Reference proteome</keyword>
<feature type="transmembrane region" description="Helical" evidence="5">
    <location>
        <begin position="230"/>
        <end position="250"/>
    </location>
</feature>
<dbReference type="Pfam" id="PF00664">
    <property type="entry name" value="ABC_membrane"/>
    <property type="match status" value="1"/>
</dbReference>
<proteinExistence type="predicted"/>
<evidence type="ECO:0000313" key="9">
    <source>
        <dbReference type="Proteomes" id="UP000320791"/>
    </source>
</evidence>
<dbReference type="InterPro" id="IPR039421">
    <property type="entry name" value="Type_1_exporter"/>
</dbReference>
<dbReference type="EMBL" id="VOHM01000001">
    <property type="protein sequence ID" value="TWT29119.1"/>
    <property type="molecule type" value="Genomic_DNA"/>
</dbReference>
<feature type="domain" description="ABC transmembrane type-1" evidence="7">
    <location>
        <begin position="10"/>
        <end position="286"/>
    </location>
</feature>
<accession>A0A5C5UTE3</accession>
<sequence length="484" mass="51535">MLWAHPLIAFLGALFSMLHPMLGAVFSKILGSTTDYVFGQASLEAVLWPSVILASLLTVSWLIEATADALTSTGNVRTVHSLRLVLTRLLMRGAPRTLTPGEVLNTVDEDSTQLGDLKEILNFPMMMLGFLIASALVLVPISAKLAVLLPLGGAATAWVSSLTAKPISRVSGQRREAESAAVSLATDFAQGSRVVKGMGAVQTSEERFDAATDRSLTYMLADARMVGYTYFVRQIVPVLFIIAILAYAAYLLLQGEISRGDLVTITLLVPPSLQVMGFALGFLTEFWARGTASAERVLHLTGDVRGAEAEPTAAEVALPAVGLEVWAPQSSAGREAARRRALSLVAHHGALFPPHAVSVFEGTLADNVGSGPGLQAASCDDIIRRLGGYGPNGELPDAPIGEAGLNLSGGQRQRVALARVLVMDPELLILDEPTTGLDAVTLHNVATRTAALRKDRRTVVITTSRAWRAVADRVLEDEELFDEG</sequence>
<name>A0A5C5UTE3_9CORY</name>
<dbReference type="PANTHER" id="PTHR43394">
    <property type="entry name" value="ATP-DEPENDENT PERMEASE MDL1, MITOCHONDRIAL"/>
    <property type="match status" value="1"/>
</dbReference>
<dbReference type="SUPFAM" id="SSF52540">
    <property type="entry name" value="P-loop containing nucleoside triphosphate hydrolases"/>
    <property type="match status" value="1"/>
</dbReference>
<dbReference type="PANTHER" id="PTHR43394:SF1">
    <property type="entry name" value="ATP-BINDING CASSETTE SUB-FAMILY B MEMBER 10, MITOCHONDRIAL"/>
    <property type="match status" value="1"/>
</dbReference>
<comment type="subcellular location">
    <subcellularLocation>
        <location evidence="1">Cell membrane</location>
        <topology evidence="1">Multi-pass membrane protein</topology>
    </subcellularLocation>
</comment>
<dbReference type="InterPro" id="IPR003439">
    <property type="entry name" value="ABC_transporter-like_ATP-bd"/>
</dbReference>
<reference evidence="8 9" key="1">
    <citation type="submission" date="2019-08" db="EMBL/GenBank/DDBJ databases">
        <authorList>
            <person name="Lei W."/>
        </authorList>
    </citation>
    <scope>NUCLEOTIDE SEQUENCE [LARGE SCALE GENOMIC DNA]</scope>
    <source>
        <strain evidence="8 9">CCUG 58627</strain>
    </source>
</reference>
<evidence type="ECO:0000256" key="2">
    <source>
        <dbReference type="ARBA" id="ARBA00022692"/>
    </source>
</evidence>
<feature type="domain" description="ABC transporter" evidence="6">
    <location>
        <begin position="233"/>
        <end position="483"/>
    </location>
</feature>
<dbReference type="PROSITE" id="PS50893">
    <property type="entry name" value="ABC_TRANSPORTER_2"/>
    <property type="match status" value="1"/>
</dbReference>
<dbReference type="GO" id="GO:0005886">
    <property type="term" value="C:plasma membrane"/>
    <property type="evidence" value="ECO:0007669"/>
    <property type="project" value="UniProtKB-SubCell"/>
</dbReference>
<feature type="transmembrane region" description="Helical" evidence="5">
    <location>
        <begin position="145"/>
        <end position="164"/>
    </location>
</feature>
<dbReference type="PROSITE" id="PS00211">
    <property type="entry name" value="ABC_TRANSPORTER_1"/>
    <property type="match status" value="1"/>
</dbReference>
<dbReference type="CDD" id="cd07346">
    <property type="entry name" value="ABC_6TM_exporters"/>
    <property type="match status" value="1"/>
</dbReference>
<dbReference type="Pfam" id="PF00005">
    <property type="entry name" value="ABC_tran"/>
    <property type="match status" value="1"/>
</dbReference>
<dbReference type="Gene3D" id="3.40.50.300">
    <property type="entry name" value="P-loop containing nucleotide triphosphate hydrolases"/>
    <property type="match status" value="1"/>
</dbReference>
<dbReference type="OrthoDB" id="4966664at2"/>
<keyword evidence="8" id="KW-0547">Nucleotide-binding</keyword>
<dbReference type="InterPro" id="IPR036640">
    <property type="entry name" value="ABC1_TM_sf"/>
</dbReference>
<dbReference type="PROSITE" id="PS50929">
    <property type="entry name" value="ABC_TM1F"/>
    <property type="match status" value="1"/>
</dbReference>
<evidence type="ECO:0000256" key="3">
    <source>
        <dbReference type="ARBA" id="ARBA00022989"/>
    </source>
</evidence>
<evidence type="ECO:0000259" key="6">
    <source>
        <dbReference type="PROSITE" id="PS50893"/>
    </source>
</evidence>
<dbReference type="Proteomes" id="UP000320791">
    <property type="component" value="Unassembled WGS sequence"/>
</dbReference>
<gene>
    <name evidence="8" type="ORF">FRX94_00630</name>
</gene>
<feature type="transmembrane region" description="Helical" evidence="5">
    <location>
        <begin position="47"/>
        <end position="67"/>
    </location>
</feature>
<dbReference type="InterPro" id="IPR011527">
    <property type="entry name" value="ABC1_TM_dom"/>
</dbReference>
<dbReference type="InterPro" id="IPR027417">
    <property type="entry name" value="P-loop_NTPase"/>
</dbReference>
<evidence type="ECO:0000313" key="8">
    <source>
        <dbReference type="EMBL" id="TWT29119.1"/>
    </source>
</evidence>
<keyword evidence="3 5" id="KW-1133">Transmembrane helix</keyword>
<comment type="caution">
    <text evidence="8">The sequence shown here is derived from an EMBL/GenBank/DDBJ whole genome shotgun (WGS) entry which is preliminary data.</text>
</comment>
<feature type="transmembrane region" description="Helical" evidence="5">
    <location>
        <begin position="120"/>
        <end position="139"/>
    </location>
</feature>
<evidence type="ECO:0000259" key="7">
    <source>
        <dbReference type="PROSITE" id="PS50929"/>
    </source>
</evidence>
<dbReference type="Gene3D" id="1.20.1560.10">
    <property type="entry name" value="ABC transporter type 1, transmembrane domain"/>
    <property type="match status" value="1"/>
</dbReference>
<dbReference type="GO" id="GO:0016887">
    <property type="term" value="F:ATP hydrolysis activity"/>
    <property type="evidence" value="ECO:0007669"/>
    <property type="project" value="InterPro"/>
</dbReference>
<protein>
    <submittedName>
        <fullName evidence="8">ABC transporter ATP-binding protein</fullName>
    </submittedName>
</protein>
<evidence type="ECO:0000256" key="5">
    <source>
        <dbReference type="SAM" id="Phobius"/>
    </source>
</evidence>
<dbReference type="GO" id="GO:0005524">
    <property type="term" value="F:ATP binding"/>
    <property type="evidence" value="ECO:0007669"/>
    <property type="project" value="UniProtKB-KW"/>
</dbReference>
<dbReference type="SUPFAM" id="SSF90123">
    <property type="entry name" value="ABC transporter transmembrane region"/>
    <property type="match status" value="1"/>
</dbReference>
<organism evidence="8 9">
    <name type="scientific">Corynebacterium canis</name>
    <dbReference type="NCBI Taxonomy" id="679663"/>
    <lineage>
        <taxon>Bacteria</taxon>
        <taxon>Bacillati</taxon>
        <taxon>Actinomycetota</taxon>
        <taxon>Actinomycetes</taxon>
        <taxon>Mycobacteriales</taxon>
        <taxon>Corynebacteriaceae</taxon>
        <taxon>Corynebacterium</taxon>
    </lineage>
</organism>
<evidence type="ECO:0000256" key="4">
    <source>
        <dbReference type="ARBA" id="ARBA00023136"/>
    </source>
</evidence>
<keyword evidence="8" id="KW-0067">ATP-binding</keyword>
<dbReference type="AlphaFoldDB" id="A0A5C5UTE3"/>
<keyword evidence="4 5" id="KW-0472">Membrane</keyword>